<gene>
    <name evidence="1" type="ORF">CTI12_AA539450</name>
</gene>
<comment type="caution">
    <text evidence="1">The sequence shown here is derived from an EMBL/GenBank/DDBJ whole genome shotgun (WGS) entry which is preliminary data.</text>
</comment>
<dbReference type="EMBL" id="PKPP01012083">
    <property type="protein sequence ID" value="PWA42971.1"/>
    <property type="molecule type" value="Genomic_DNA"/>
</dbReference>
<reference evidence="1 2" key="1">
    <citation type="journal article" date="2018" name="Mol. Plant">
        <title>The genome of Artemisia annua provides insight into the evolution of Asteraceae family and artemisinin biosynthesis.</title>
        <authorList>
            <person name="Shen Q."/>
            <person name="Zhang L."/>
            <person name="Liao Z."/>
            <person name="Wang S."/>
            <person name="Yan T."/>
            <person name="Shi P."/>
            <person name="Liu M."/>
            <person name="Fu X."/>
            <person name="Pan Q."/>
            <person name="Wang Y."/>
            <person name="Lv Z."/>
            <person name="Lu X."/>
            <person name="Zhang F."/>
            <person name="Jiang W."/>
            <person name="Ma Y."/>
            <person name="Chen M."/>
            <person name="Hao X."/>
            <person name="Li L."/>
            <person name="Tang Y."/>
            <person name="Lv G."/>
            <person name="Zhou Y."/>
            <person name="Sun X."/>
            <person name="Brodelius P.E."/>
            <person name="Rose J.K.C."/>
            <person name="Tang K."/>
        </authorList>
    </citation>
    <scope>NUCLEOTIDE SEQUENCE [LARGE SCALE GENOMIC DNA]</scope>
    <source>
        <strain evidence="2">cv. Huhao1</strain>
        <tissue evidence="1">Leaf</tissue>
    </source>
</reference>
<name>A0A2U1L1V3_ARTAN</name>
<dbReference type="AlphaFoldDB" id="A0A2U1L1V3"/>
<dbReference type="Proteomes" id="UP000245207">
    <property type="component" value="Unassembled WGS sequence"/>
</dbReference>
<proteinExistence type="predicted"/>
<keyword evidence="2" id="KW-1185">Reference proteome</keyword>
<organism evidence="1 2">
    <name type="scientific">Artemisia annua</name>
    <name type="common">Sweet wormwood</name>
    <dbReference type="NCBI Taxonomy" id="35608"/>
    <lineage>
        <taxon>Eukaryota</taxon>
        <taxon>Viridiplantae</taxon>
        <taxon>Streptophyta</taxon>
        <taxon>Embryophyta</taxon>
        <taxon>Tracheophyta</taxon>
        <taxon>Spermatophyta</taxon>
        <taxon>Magnoliopsida</taxon>
        <taxon>eudicotyledons</taxon>
        <taxon>Gunneridae</taxon>
        <taxon>Pentapetalae</taxon>
        <taxon>asterids</taxon>
        <taxon>campanulids</taxon>
        <taxon>Asterales</taxon>
        <taxon>Asteraceae</taxon>
        <taxon>Asteroideae</taxon>
        <taxon>Anthemideae</taxon>
        <taxon>Artemisiinae</taxon>
        <taxon>Artemisia</taxon>
    </lineage>
</organism>
<evidence type="ECO:0000313" key="2">
    <source>
        <dbReference type="Proteomes" id="UP000245207"/>
    </source>
</evidence>
<evidence type="ECO:0000313" key="1">
    <source>
        <dbReference type="EMBL" id="PWA42971.1"/>
    </source>
</evidence>
<protein>
    <submittedName>
        <fullName evidence="1">Uncharacterized protein</fullName>
    </submittedName>
</protein>
<accession>A0A2U1L1V3</accession>
<sequence>MGRFSLVRELNAWDVLWGTRKKGWRLWRMGVAMWRGYSTLVLGEDVGREGEVKKGEASRRF</sequence>